<dbReference type="Proteomes" id="UP000041601">
    <property type="component" value="Unassembled WGS sequence"/>
</dbReference>
<feature type="domain" description="O-methyltransferase C-terminal" evidence="5">
    <location>
        <begin position="115"/>
        <end position="321"/>
    </location>
</feature>
<reference evidence="7 10" key="1">
    <citation type="submission" date="2015-03" db="EMBL/GenBank/DDBJ databases">
        <authorList>
            <person name="Murphy D."/>
        </authorList>
    </citation>
    <scope>NUCLEOTIDE SEQUENCE [LARGE SCALE GENOMIC DNA]</scope>
    <source>
        <strain evidence="7 10">IP26249</strain>
    </source>
</reference>
<dbReference type="InterPro" id="IPR012967">
    <property type="entry name" value="COMT_dimerisation"/>
</dbReference>
<dbReference type="GO" id="GO:0046983">
    <property type="term" value="F:protein dimerization activity"/>
    <property type="evidence" value="ECO:0007669"/>
    <property type="project" value="InterPro"/>
</dbReference>
<evidence type="ECO:0000256" key="1">
    <source>
        <dbReference type="ARBA" id="ARBA00022603"/>
    </source>
</evidence>
<keyword evidence="3" id="KW-0949">S-adenosyl-L-methionine</keyword>
<dbReference type="PATRIC" id="fig|630.129.peg.717"/>
<evidence type="ECO:0000256" key="3">
    <source>
        <dbReference type="ARBA" id="ARBA00022691"/>
    </source>
</evidence>
<evidence type="ECO:0000313" key="7">
    <source>
        <dbReference type="EMBL" id="CFQ53168.1"/>
    </source>
</evidence>
<organism evidence="7 10">
    <name type="scientific">Yersinia enterocolitica</name>
    <dbReference type="NCBI Taxonomy" id="630"/>
    <lineage>
        <taxon>Bacteria</taxon>
        <taxon>Pseudomonadati</taxon>
        <taxon>Pseudomonadota</taxon>
        <taxon>Gammaproteobacteria</taxon>
        <taxon>Enterobacterales</taxon>
        <taxon>Yersiniaceae</taxon>
        <taxon>Yersinia</taxon>
    </lineage>
</organism>
<dbReference type="InterPro" id="IPR036390">
    <property type="entry name" value="WH_DNA-bd_sf"/>
</dbReference>
<dbReference type="Gene3D" id="1.10.10.10">
    <property type="entry name" value="Winged helix-like DNA-binding domain superfamily/Winged helix DNA-binding domain"/>
    <property type="match status" value="1"/>
</dbReference>
<dbReference type="AlphaFoldDB" id="A0A0E1NFC1"/>
<dbReference type="Pfam" id="PF00891">
    <property type="entry name" value="Methyltransf_2"/>
    <property type="match status" value="1"/>
</dbReference>
<dbReference type="Proteomes" id="UP000048841">
    <property type="component" value="Unassembled WGS sequence"/>
</dbReference>
<feature type="active site" description="Proton acceptor" evidence="4">
    <location>
        <position position="252"/>
    </location>
</feature>
<accession>A0A0E1NFC1</accession>
<reference evidence="8 9" key="2">
    <citation type="submission" date="2015-03" db="EMBL/GenBank/DDBJ databases">
        <authorList>
            <consortium name="Pathogen Informatics"/>
            <person name="Murphy D."/>
        </authorList>
    </citation>
    <scope>NUCLEOTIDE SEQUENCE [LARGE SCALE GENOMIC DNA]</scope>
    <source>
        <strain evidence="8 9">IP05342</strain>
    </source>
</reference>
<dbReference type="EMBL" id="CGBR01000002">
    <property type="protein sequence ID" value="CFQ53168.1"/>
    <property type="molecule type" value="Genomic_DNA"/>
</dbReference>
<dbReference type="SUPFAM" id="SSF53335">
    <property type="entry name" value="S-adenosyl-L-methionine-dependent methyltransferases"/>
    <property type="match status" value="1"/>
</dbReference>
<name>A0A0E1NFC1_YEREN</name>
<dbReference type="EMBL" id="CPXJ01000034">
    <property type="protein sequence ID" value="CNE01390.1"/>
    <property type="molecule type" value="Genomic_DNA"/>
</dbReference>
<dbReference type="Gene3D" id="3.40.50.150">
    <property type="entry name" value="Vaccinia Virus protein VP39"/>
    <property type="match status" value="1"/>
</dbReference>
<dbReference type="KEGG" id="yet:CH48_2382"/>
<gene>
    <name evidence="7" type="primary">tcmN_2</name>
    <name evidence="8" type="synonym">tcmN_1</name>
    <name evidence="7" type="ORF">ERS137941_00503</name>
    <name evidence="8" type="ORF">ERS137959_02787</name>
</gene>
<dbReference type="Pfam" id="PF08100">
    <property type="entry name" value="Dimerisation"/>
    <property type="match status" value="1"/>
</dbReference>
<feature type="domain" description="O-methyltransferase dimerisation" evidence="6">
    <location>
        <begin position="24"/>
        <end position="94"/>
    </location>
</feature>
<evidence type="ECO:0000313" key="8">
    <source>
        <dbReference type="EMBL" id="CNE01390.1"/>
    </source>
</evidence>
<evidence type="ECO:0000256" key="4">
    <source>
        <dbReference type="PIRSR" id="PIRSR005739-1"/>
    </source>
</evidence>
<dbReference type="GO" id="GO:0032259">
    <property type="term" value="P:methylation"/>
    <property type="evidence" value="ECO:0007669"/>
    <property type="project" value="UniProtKB-KW"/>
</dbReference>
<dbReference type="SUPFAM" id="SSF46785">
    <property type="entry name" value="Winged helix' DNA-binding domain"/>
    <property type="match status" value="1"/>
</dbReference>
<dbReference type="PIRSF" id="PIRSF005739">
    <property type="entry name" value="O-mtase"/>
    <property type="match status" value="1"/>
</dbReference>
<sequence>MTANKTFTPEREKAALYLLGEAMGFSYQGALRAAAVLGVADHLVDGPKTAEQLGKELGVNSQNLYRVMRLLATKDIFREIDGRRFELTFAAEFLCTFASYSLRHAVLMITDETMWRPLGNIVDEIHGQSAFKNISGMSFFEYWSKPQTRMPEYDFHTGMSSMSMVENLALVRGYHFPENTTVADIAGGLGGLLLTVLQVNPTLRGILFDQAPILARHRLGELGDDSRWRLQPGSFFESCPAADFYLLKYITHDWPDEKTAEILYNCRKAMLPNGKVLIMDNIIPEGNVPHFGKNMDLFLMGSFDGGRERTETELKALLAKADLKLNRIIDTGSYISIVEAVAR</sequence>
<proteinExistence type="predicted"/>
<evidence type="ECO:0000313" key="9">
    <source>
        <dbReference type="Proteomes" id="UP000041601"/>
    </source>
</evidence>
<dbReference type="PANTHER" id="PTHR43712:SF2">
    <property type="entry name" value="O-METHYLTRANSFERASE CICE"/>
    <property type="match status" value="1"/>
</dbReference>
<evidence type="ECO:0000259" key="6">
    <source>
        <dbReference type="Pfam" id="PF08100"/>
    </source>
</evidence>
<evidence type="ECO:0000256" key="2">
    <source>
        <dbReference type="ARBA" id="ARBA00022679"/>
    </source>
</evidence>
<dbReference type="InterPro" id="IPR036388">
    <property type="entry name" value="WH-like_DNA-bd_sf"/>
</dbReference>
<dbReference type="PROSITE" id="PS51683">
    <property type="entry name" value="SAM_OMT_II"/>
    <property type="match status" value="1"/>
</dbReference>
<dbReference type="InterPro" id="IPR029063">
    <property type="entry name" value="SAM-dependent_MTases_sf"/>
</dbReference>
<dbReference type="RefSeq" id="WP_013650374.1">
    <property type="nucleotide sequence ID" value="NZ_CGBR01000002.1"/>
</dbReference>
<keyword evidence="9" id="KW-1185">Reference proteome</keyword>
<protein>
    <submittedName>
        <fullName evidence="7">Hydroxyneurosporene-O-methyltransferase</fullName>
    </submittedName>
</protein>
<dbReference type="PANTHER" id="PTHR43712">
    <property type="entry name" value="PUTATIVE (AFU_ORTHOLOGUE AFUA_4G14580)-RELATED"/>
    <property type="match status" value="1"/>
</dbReference>
<dbReference type="GO" id="GO:0008171">
    <property type="term" value="F:O-methyltransferase activity"/>
    <property type="evidence" value="ECO:0007669"/>
    <property type="project" value="InterPro"/>
</dbReference>
<evidence type="ECO:0000259" key="5">
    <source>
        <dbReference type="Pfam" id="PF00891"/>
    </source>
</evidence>
<keyword evidence="2 7" id="KW-0808">Transferase</keyword>
<keyword evidence="1 7" id="KW-0489">Methyltransferase</keyword>
<dbReference type="InterPro" id="IPR016461">
    <property type="entry name" value="COMT-like"/>
</dbReference>
<dbReference type="InterPro" id="IPR001077">
    <property type="entry name" value="COMT_C"/>
</dbReference>
<evidence type="ECO:0000313" key="10">
    <source>
        <dbReference type="Proteomes" id="UP000048841"/>
    </source>
</evidence>